<accession>A0A8J3ITF1</accession>
<comment type="caution">
    <text evidence="3">The sequence shown here is derived from an EMBL/GenBank/DDBJ whole genome shotgun (WGS) entry which is preliminary data.</text>
</comment>
<dbReference type="InterPro" id="IPR015422">
    <property type="entry name" value="PyrdxlP-dep_Trfase_small"/>
</dbReference>
<keyword evidence="1 3" id="KW-0032">Aminotransferase</keyword>
<dbReference type="InterPro" id="IPR015421">
    <property type="entry name" value="PyrdxlP-dep_Trfase_major"/>
</dbReference>
<dbReference type="Gene3D" id="3.40.640.10">
    <property type="entry name" value="Type I PLP-dependent aspartate aminotransferase-like (Major domain)"/>
    <property type="match status" value="1"/>
</dbReference>
<dbReference type="InterPro" id="IPR015424">
    <property type="entry name" value="PyrdxlP-dep_Trfase"/>
</dbReference>
<dbReference type="PANTHER" id="PTHR43510">
    <property type="entry name" value="AMINOTRANSFERASE FUNCTION, HYPOTHETICAL (EUROFUNG)"/>
    <property type="match status" value="1"/>
</dbReference>
<dbReference type="PANTHER" id="PTHR43510:SF1">
    <property type="entry name" value="AMINOTRANSFERASE FUNCTION, HYPOTHETICAL (EUROFUNG)"/>
    <property type="match status" value="1"/>
</dbReference>
<comment type="similarity">
    <text evidence="1">Belongs to the class-I pyridoxal-phosphate-dependent aminotransferase family.</text>
</comment>
<dbReference type="SUPFAM" id="SSF53383">
    <property type="entry name" value="PLP-dependent transferases"/>
    <property type="match status" value="1"/>
</dbReference>
<dbReference type="Proteomes" id="UP000597444">
    <property type="component" value="Unassembled WGS sequence"/>
</dbReference>
<name>A0A8J3ITF1_9CHLR</name>
<dbReference type="GO" id="GO:0030170">
    <property type="term" value="F:pyridoxal phosphate binding"/>
    <property type="evidence" value="ECO:0007669"/>
    <property type="project" value="InterPro"/>
</dbReference>
<dbReference type="AlphaFoldDB" id="A0A8J3ITF1"/>
<dbReference type="GO" id="GO:0008483">
    <property type="term" value="F:transaminase activity"/>
    <property type="evidence" value="ECO:0007669"/>
    <property type="project" value="UniProtKB-KW"/>
</dbReference>
<gene>
    <name evidence="3" type="ORF">KSF_083110</name>
</gene>
<dbReference type="Pfam" id="PF00155">
    <property type="entry name" value="Aminotran_1_2"/>
    <property type="match status" value="1"/>
</dbReference>
<dbReference type="PROSITE" id="PS00105">
    <property type="entry name" value="AA_TRANSFER_CLASS_1"/>
    <property type="match status" value="1"/>
</dbReference>
<keyword evidence="4" id="KW-1185">Reference proteome</keyword>
<dbReference type="RefSeq" id="WP_220209020.1">
    <property type="nucleotide sequence ID" value="NZ_BNJK01000002.1"/>
</dbReference>
<dbReference type="CDD" id="cd00609">
    <property type="entry name" value="AAT_like"/>
    <property type="match status" value="1"/>
</dbReference>
<proteinExistence type="inferred from homology"/>
<dbReference type="EC" id="2.6.1.-" evidence="1"/>
<protein>
    <recommendedName>
        <fullName evidence="1">Aminotransferase</fullName>
        <ecNumber evidence="1">2.6.1.-</ecNumber>
    </recommendedName>
</protein>
<dbReference type="Gene3D" id="3.90.1150.10">
    <property type="entry name" value="Aspartate Aminotransferase, domain 1"/>
    <property type="match status" value="1"/>
</dbReference>
<evidence type="ECO:0000313" key="4">
    <source>
        <dbReference type="Proteomes" id="UP000597444"/>
    </source>
</evidence>
<comment type="cofactor">
    <cofactor evidence="1">
        <name>pyridoxal 5'-phosphate</name>
        <dbReference type="ChEBI" id="CHEBI:597326"/>
    </cofactor>
</comment>
<dbReference type="EMBL" id="BNJK01000002">
    <property type="protein sequence ID" value="GHO98263.1"/>
    <property type="molecule type" value="Genomic_DNA"/>
</dbReference>
<dbReference type="InterPro" id="IPR004839">
    <property type="entry name" value="Aminotransferase_I/II_large"/>
</dbReference>
<keyword evidence="1" id="KW-0808">Transferase</keyword>
<organism evidence="3 4">
    <name type="scientific">Reticulibacter mediterranei</name>
    <dbReference type="NCBI Taxonomy" id="2778369"/>
    <lineage>
        <taxon>Bacteria</taxon>
        <taxon>Bacillati</taxon>
        <taxon>Chloroflexota</taxon>
        <taxon>Ktedonobacteria</taxon>
        <taxon>Ktedonobacterales</taxon>
        <taxon>Reticulibacteraceae</taxon>
        <taxon>Reticulibacter</taxon>
    </lineage>
</organism>
<reference evidence="3" key="1">
    <citation type="submission" date="2020-10" db="EMBL/GenBank/DDBJ databases">
        <title>Taxonomic study of unclassified bacteria belonging to the class Ktedonobacteria.</title>
        <authorList>
            <person name="Yabe S."/>
            <person name="Wang C.M."/>
            <person name="Zheng Y."/>
            <person name="Sakai Y."/>
            <person name="Cavaletti L."/>
            <person name="Monciardini P."/>
            <person name="Donadio S."/>
        </authorList>
    </citation>
    <scope>NUCLEOTIDE SEQUENCE</scope>
    <source>
        <strain evidence="3">ID150040</strain>
    </source>
</reference>
<sequence>MQLTRFPKNDIISLVGEAPRYDLGESVGPDLQLAELLNAADLDEMALGYGTVAGDPRLREAIAAMYDVDADDVIITVGGIHALFLIAFILCNRGDEAVTTSPLFPQARNALDVVGAKVHTLQLSFDQGYQLDPADLRKHLSPSTRLVSLASPQNPSGVAIPPHVLSEILALLEEVCPQAYLLVDETYREAAYGNNPVAKSAVALSPKIISVTSLSKCHGAPGLRLGWAITRDPALREQLLLGKFNTVISCSPLCETLALSVLTQSESIIAERRQLLAAGRAKTAEWVRENGELVDWVQPDAGAICCVRLKPAAFDDNAVSRFYDALAREDTRVANGSWFGDEARVFRLGFGLLSLPDLEVALKALTKALKQTARTSA</sequence>
<evidence type="ECO:0000313" key="3">
    <source>
        <dbReference type="EMBL" id="GHO98263.1"/>
    </source>
</evidence>
<feature type="domain" description="Aminotransferase class I/classII large" evidence="2">
    <location>
        <begin position="40"/>
        <end position="364"/>
    </location>
</feature>
<dbReference type="InterPro" id="IPR004838">
    <property type="entry name" value="NHTrfase_class1_PyrdxlP-BS"/>
</dbReference>
<evidence type="ECO:0000259" key="2">
    <source>
        <dbReference type="Pfam" id="PF00155"/>
    </source>
</evidence>
<evidence type="ECO:0000256" key="1">
    <source>
        <dbReference type="RuleBase" id="RU000481"/>
    </source>
</evidence>